<feature type="transmembrane region" description="Helical" evidence="2">
    <location>
        <begin position="90"/>
        <end position="108"/>
    </location>
</feature>
<comment type="caution">
    <text evidence="3">The sequence shown here is derived from an EMBL/GenBank/DDBJ whole genome shotgun (WGS) entry which is preliminary data.</text>
</comment>
<dbReference type="EMBL" id="QLTT01000011">
    <property type="protein sequence ID" value="RAS60620.1"/>
    <property type="molecule type" value="Genomic_DNA"/>
</dbReference>
<feature type="transmembrane region" description="Helical" evidence="2">
    <location>
        <begin position="114"/>
        <end position="131"/>
    </location>
</feature>
<evidence type="ECO:0000313" key="4">
    <source>
        <dbReference type="EMBL" id="RAS60620.1"/>
    </source>
</evidence>
<proteinExistence type="predicted"/>
<dbReference type="AlphaFoldDB" id="A0A316I9V9"/>
<evidence type="ECO:0008006" key="7">
    <source>
        <dbReference type="Google" id="ProtNLM"/>
    </source>
</evidence>
<organism evidence="3 5">
    <name type="scientific">Lentzea atacamensis</name>
    <dbReference type="NCBI Taxonomy" id="531938"/>
    <lineage>
        <taxon>Bacteria</taxon>
        <taxon>Bacillati</taxon>
        <taxon>Actinomycetota</taxon>
        <taxon>Actinomycetes</taxon>
        <taxon>Pseudonocardiales</taxon>
        <taxon>Pseudonocardiaceae</taxon>
        <taxon>Lentzea</taxon>
    </lineage>
</organism>
<dbReference type="RefSeq" id="WP_211337241.1">
    <property type="nucleotide sequence ID" value="NZ_QGHB01000002.1"/>
</dbReference>
<feature type="transmembrane region" description="Helical" evidence="2">
    <location>
        <begin position="27"/>
        <end position="46"/>
    </location>
</feature>
<accession>A0A316I9V9</accession>
<keyword evidence="2" id="KW-1133">Transmembrane helix</keyword>
<reference evidence="3 5" key="1">
    <citation type="submission" date="2018-05" db="EMBL/GenBank/DDBJ databases">
        <title>Genomic Encyclopedia of Type Strains, Phase IV (KMG-IV): sequencing the most valuable type-strain genomes for metagenomic binning, comparative biology and taxonomic classification.</title>
        <authorList>
            <person name="Goeker M."/>
        </authorList>
    </citation>
    <scope>NUCLEOTIDE SEQUENCE [LARGE SCALE GENOMIC DNA]</scope>
    <source>
        <strain evidence="4 6">DSM 45479</strain>
        <strain evidence="3 5">DSM 45480</strain>
    </source>
</reference>
<protein>
    <recommendedName>
        <fullName evidence="7">Enediyne biosynthesis protein UnbU</fullName>
    </recommendedName>
</protein>
<sequence>MKTLLRKTTDQNGSAGHRKPKDPRSAALRRFGLSISVLTVVGHTLLGFEQAYLTPVVAVLVALGTEVLLESIEAASLGRRPRYLGPVGSVVDFLLPAYIGGLACAMLLYANDRLMPTVLAVVIAVASKYLIRVKINGRLRHVLNPSNTGIVVVLLVFPWVSIAPPYQFTEWTRGFVDWLIPVILLAAGTMLNAKLTKKIPLILGWVGGFVLQAVLRCAFTDLSLVSAILPITGTAFILFTNYMITDPSTSPSKPRNQVLFGLATAAAYGVLMQLHVVFGLFFALVAVCALRGVGLAVLSWRQTVEVPAQASQKYDAVARDRIEEVGVPVLGANGRV</sequence>
<gene>
    <name evidence="4" type="ORF">C8D87_11138</name>
    <name evidence="3" type="ORF">C8D88_102875</name>
</gene>
<evidence type="ECO:0000313" key="5">
    <source>
        <dbReference type="Proteomes" id="UP000246005"/>
    </source>
</evidence>
<keyword evidence="2" id="KW-0472">Membrane</keyword>
<dbReference type="Proteomes" id="UP000248714">
    <property type="component" value="Unassembled WGS sequence"/>
</dbReference>
<feature type="transmembrane region" description="Helical" evidence="2">
    <location>
        <begin position="256"/>
        <end position="274"/>
    </location>
</feature>
<feature type="transmembrane region" description="Helical" evidence="2">
    <location>
        <begin position="175"/>
        <end position="193"/>
    </location>
</feature>
<name>A0A316I9V9_9PSEU</name>
<evidence type="ECO:0000313" key="6">
    <source>
        <dbReference type="Proteomes" id="UP000248714"/>
    </source>
</evidence>
<evidence type="ECO:0000313" key="3">
    <source>
        <dbReference type="EMBL" id="PWK89600.1"/>
    </source>
</evidence>
<feature type="transmembrane region" description="Helical" evidence="2">
    <location>
        <begin position="143"/>
        <end position="163"/>
    </location>
</feature>
<feature type="transmembrane region" description="Helical" evidence="2">
    <location>
        <begin position="52"/>
        <end position="69"/>
    </location>
</feature>
<dbReference type="EMBL" id="QGHB01000002">
    <property type="protein sequence ID" value="PWK89600.1"/>
    <property type="molecule type" value="Genomic_DNA"/>
</dbReference>
<keyword evidence="6" id="KW-1185">Reference proteome</keyword>
<evidence type="ECO:0000256" key="2">
    <source>
        <dbReference type="SAM" id="Phobius"/>
    </source>
</evidence>
<feature type="transmembrane region" description="Helical" evidence="2">
    <location>
        <begin position="225"/>
        <end position="244"/>
    </location>
</feature>
<evidence type="ECO:0000256" key="1">
    <source>
        <dbReference type="SAM" id="MobiDB-lite"/>
    </source>
</evidence>
<keyword evidence="2" id="KW-0812">Transmembrane</keyword>
<feature type="region of interest" description="Disordered" evidence="1">
    <location>
        <begin position="1"/>
        <end position="23"/>
    </location>
</feature>
<dbReference type="Proteomes" id="UP000246005">
    <property type="component" value="Unassembled WGS sequence"/>
</dbReference>